<accession>A0A1D9G8Y3</accession>
<keyword evidence="1" id="KW-0472">Membrane</keyword>
<dbReference type="Proteomes" id="UP000176944">
    <property type="component" value="Chromosome"/>
</dbReference>
<name>A0A1D9G8Y3_MOOP1</name>
<reference evidence="3" key="1">
    <citation type="submission" date="2016-10" db="EMBL/GenBank/DDBJ databases">
        <title>Comparative genomics uncovers the prolific and rare metabolic potential of the cyanobacterial genus Moorea.</title>
        <authorList>
            <person name="Leao T."/>
            <person name="Castelao G."/>
            <person name="Korobeynikov A."/>
            <person name="Monroe E.A."/>
            <person name="Podell S."/>
            <person name="Glukhov E."/>
            <person name="Allen E."/>
            <person name="Gerwick W.H."/>
            <person name="Gerwick L."/>
        </authorList>
    </citation>
    <scope>NUCLEOTIDE SEQUENCE [LARGE SCALE GENOMIC DNA]</scope>
    <source>
        <strain evidence="3">JHB</strain>
    </source>
</reference>
<gene>
    <name evidence="2" type="ORF">BJP36_32730</name>
</gene>
<evidence type="ECO:0000313" key="3">
    <source>
        <dbReference type="Proteomes" id="UP000176944"/>
    </source>
</evidence>
<feature type="transmembrane region" description="Helical" evidence="1">
    <location>
        <begin position="38"/>
        <end position="56"/>
    </location>
</feature>
<dbReference type="InterPro" id="IPR052173">
    <property type="entry name" value="Beta-lactam_resp_regulator"/>
</dbReference>
<keyword evidence="1" id="KW-1133">Transmembrane helix</keyword>
<proteinExistence type="predicted"/>
<dbReference type="CDD" id="cd07326">
    <property type="entry name" value="M56_BlaR1_MecR1_like"/>
    <property type="match status" value="1"/>
</dbReference>
<dbReference type="Gene3D" id="3.30.2010.10">
    <property type="entry name" value="Metalloproteases ('zincins'), catalytic domain"/>
    <property type="match status" value="1"/>
</dbReference>
<protein>
    <submittedName>
        <fullName evidence="2">M56 family metallopeptidase</fullName>
    </submittedName>
</protein>
<dbReference type="PANTHER" id="PTHR34978">
    <property type="entry name" value="POSSIBLE SENSOR-TRANSDUCER PROTEIN BLAR"/>
    <property type="match status" value="1"/>
</dbReference>
<evidence type="ECO:0000256" key="1">
    <source>
        <dbReference type="SAM" id="Phobius"/>
    </source>
</evidence>
<dbReference type="AlphaFoldDB" id="A0A1D9G8Y3"/>
<dbReference type="PANTHER" id="PTHR34978:SF3">
    <property type="entry name" value="SLR0241 PROTEIN"/>
    <property type="match status" value="1"/>
</dbReference>
<feature type="transmembrane region" description="Helical" evidence="1">
    <location>
        <begin position="68"/>
        <end position="86"/>
    </location>
</feature>
<organism evidence="2 3">
    <name type="scientific">Moorena producens (strain JHB)</name>
    <dbReference type="NCBI Taxonomy" id="1454205"/>
    <lineage>
        <taxon>Bacteria</taxon>
        <taxon>Bacillati</taxon>
        <taxon>Cyanobacteriota</taxon>
        <taxon>Cyanophyceae</taxon>
        <taxon>Coleofasciculales</taxon>
        <taxon>Coleofasciculaceae</taxon>
        <taxon>Moorena</taxon>
    </lineage>
</organism>
<dbReference type="EMBL" id="CP017708">
    <property type="protein sequence ID" value="AOY83984.1"/>
    <property type="molecule type" value="Genomic_DNA"/>
</dbReference>
<sequence length="312" mass="35680">MHVVMIIAALGLACWHRHTSYQLPGSLPRRWQQVLVQFLAPPLLLLTTALAVLSMGPKGQMIGLRTDWLSYCLALGFLGWAVVLWLKSAKLGWQSLQQVRSLPQICLINGQWQNGQWERVENCPGLTPTPESLASQGQLARLLDTPIPFIAQIGFWQPELVVSQGLLETLSSEHLEAVITHEQAHHHYRDTFWFFWLGWIHRITAWLPNTESLWQELLNLREIRADHWAAKRVDALLLAESLLTMVSSPMITTENFCAPFSRPVPPSRFQERIDALLTEPESATGTSSWNYSWNWSWLLYVLLPLLVVPFHQ</sequence>
<keyword evidence="1" id="KW-0812">Transmembrane</keyword>
<evidence type="ECO:0000313" key="2">
    <source>
        <dbReference type="EMBL" id="AOY83984.1"/>
    </source>
</evidence>